<organism evidence="2 3">
    <name type="scientific">Pseudoduganella guangdongensis</name>
    <dbReference type="NCBI Taxonomy" id="2692179"/>
    <lineage>
        <taxon>Bacteria</taxon>
        <taxon>Pseudomonadati</taxon>
        <taxon>Pseudomonadota</taxon>
        <taxon>Betaproteobacteria</taxon>
        <taxon>Burkholderiales</taxon>
        <taxon>Oxalobacteraceae</taxon>
        <taxon>Telluria group</taxon>
        <taxon>Pseudoduganella</taxon>
    </lineage>
</organism>
<dbReference type="EMBL" id="WWCJ01000010">
    <property type="protein sequence ID" value="MYN03547.1"/>
    <property type="molecule type" value="Genomic_DNA"/>
</dbReference>
<dbReference type="Proteomes" id="UP000448575">
    <property type="component" value="Unassembled WGS sequence"/>
</dbReference>
<dbReference type="InterPro" id="IPR017735">
    <property type="entry name" value="T6SS_FHA"/>
</dbReference>
<evidence type="ECO:0000259" key="1">
    <source>
        <dbReference type="Pfam" id="PF20232"/>
    </source>
</evidence>
<protein>
    <submittedName>
        <fullName evidence="2">Type VI secretion system-associated FHA domain protein TagH</fullName>
    </submittedName>
</protein>
<dbReference type="RefSeq" id="WP_161026516.1">
    <property type="nucleotide sequence ID" value="NZ_WWCJ01000010.1"/>
</dbReference>
<dbReference type="InterPro" id="IPR046883">
    <property type="entry name" value="T6SS_FHA_C"/>
</dbReference>
<gene>
    <name evidence="2" type="primary">tagH</name>
    <name evidence="2" type="ORF">GTP41_15730</name>
</gene>
<feature type="domain" description="Type VI secretion system FHA" evidence="1">
    <location>
        <begin position="21"/>
        <end position="194"/>
    </location>
</feature>
<sequence>MLDTSTEHHTADTLMAAFQRGAGVQPNWQLTPEFMEMLGKLVATSIGGAHSLLEARAELKRDIHADATVVVVRNNNPLKFLPDGQSALTQMLRKKMPGFMGPVEALEDAFADLSAHQQCVMAGMEGAVAEALGRVAPEAIAARQRSGLLGAAVPALRKAALWDRYCAKHAALAEATAADFHAVLGDAFLGAYERRLDEME</sequence>
<reference evidence="2 3" key="1">
    <citation type="submission" date="2019-12" db="EMBL/GenBank/DDBJ databases">
        <title>Novel species isolated from a subtropical stream in China.</title>
        <authorList>
            <person name="Lu H."/>
        </authorList>
    </citation>
    <scope>NUCLEOTIDE SEQUENCE [LARGE SCALE GENOMIC DNA]</scope>
    <source>
        <strain evidence="2 3">DS3</strain>
    </source>
</reference>
<evidence type="ECO:0000313" key="3">
    <source>
        <dbReference type="Proteomes" id="UP000448575"/>
    </source>
</evidence>
<name>A0A6N9HJZ2_9BURK</name>
<comment type="caution">
    <text evidence="2">The sequence shown here is derived from an EMBL/GenBank/DDBJ whole genome shotgun (WGS) entry which is preliminary data.</text>
</comment>
<accession>A0A6N9HJZ2</accession>
<dbReference type="Pfam" id="PF20232">
    <property type="entry name" value="T6SS_FHA_C"/>
    <property type="match status" value="1"/>
</dbReference>
<evidence type="ECO:0000313" key="2">
    <source>
        <dbReference type="EMBL" id="MYN03547.1"/>
    </source>
</evidence>
<dbReference type="NCBIfam" id="TIGR03354">
    <property type="entry name" value="VI_FHA"/>
    <property type="match status" value="1"/>
</dbReference>
<dbReference type="AlphaFoldDB" id="A0A6N9HJZ2"/>
<proteinExistence type="predicted"/>
<keyword evidence="3" id="KW-1185">Reference proteome</keyword>